<feature type="region of interest" description="Disordered" evidence="2">
    <location>
        <begin position="93"/>
        <end position="302"/>
    </location>
</feature>
<feature type="region of interest" description="Disordered" evidence="2">
    <location>
        <begin position="1040"/>
        <end position="1078"/>
    </location>
</feature>
<dbReference type="InterPro" id="IPR001194">
    <property type="entry name" value="cDENN_dom"/>
</dbReference>
<dbReference type="InterPro" id="IPR043153">
    <property type="entry name" value="DENN_C"/>
</dbReference>
<protein>
    <recommendedName>
        <fullName evidence="3">cDENN domain-containing protein</fullName>
    </recommendedName>
</protein>
<feature type="compositionally biased region" description="Low complexity" evidence="2">
    <location>
        <begin position="180"/>
        <end position="208"/>
    </location>
</feature>
<feature type="compositionally biased region" description="Basic and acidic residues" evidence="2">
    <location>
        <begin position="344"/>
        <end position="353"/>
    </location>
</feature>
<feature type="compositionally biased region" description="Polar residues" evidence="2">
    <location>
        <begin position="93"/>
        <end position="104"/>
    </location>
</feature>
<proteinExistence type="predicted"/>
<dbReference type="STRING" id="106004.A0A1Y2ERE2"/>
<feature type="compositionally biased region" description="Low complexity" evidence="2">
    <location>
        <begin position="1121"/>
        <end position="1136"/>
    </location>
</feature>
<reference evidence="4 5" key="1">
    <citation type="submission" date="2016-07" db="EMBL/GenBank/DDBJ databases">
        <title>Pervasive Adenine N6-methylation of Active Genes in Fungi.</title>
        <authorList>
            <consortium name="DOE Joint Genome Institute"/>
            <person name="Mondo S.J."/>
            <person name="Dannebaum R.O."/>
            <person name="Kuo R.C."/>
            <person name="Labutti K."/>
            <person name="Haridas S."/>
            <person name="Kuo A."/>
            <person name="Salamov A."/>
            <person name="Ahrendt S.R."/>
            <person name="Lipzen A."/>
            <person name="Sullivan W."/>
            <person name="Andreopoulos W.B."/>
            <person name="Clum A."/>
            <person name="Lindquist E."/>
            <person name="Daum C."/>
            <person name="Ramamoorthy G.K."/>
            <person name="Gryganskyi A."/>
            <person name="Culley D."/>
            <person name="Magnuson J.K."/>
            <person name="James T.Y."/>
            <person name="O'Malley M.A."/>
            <person name="Stajich J.E."/>
            <person name="Spatafora J.W."/>
            <person name="Visel A."/>
            <person name="Grigoriev I.V."/>
        </authorList>
    </citation>
    <scope>NUCLEOTIDE SEQUENCE [LARGE SCALE GENOMIC DNA]</scope>
    <source>
        <strain evidence="4 5">62-1032</strain>
    </source>
</reference>
<feature type="compositionally biased region" description="Polar residues" evidence="2">
    <location>
        <begin position="1173"/>
        <end position="1193"/>
    </location>
</feature>
<keyword evidence="1" id="KW-0175">Coiled coil</keyword>
<dbReference type="InParanoid" id="A0A1Y2ERE2"/>
<feature type="domain" description="cDENN" evidence="3">
    <location>
        <begin position="577"/>
        <end position="769"/>
    </location>
</feature>
<evidence type="ECO:0000259" key="3">
    <source>
        <dbReference type="SMART" id="SM00799"/>
    </source>
</evidence>
<feature type="compositionally biased region" description="Polar residues" evidence="2">
    <location>
        <begin position="1244"/>
        <end position="1264"/>
    </location>
</feature>
<feature type="compositionally biased region" description="Pro residues" evidence="2">
    <location>
        <begin position="209"/>
        <end position="222"/>
    </location>
</feature>
<evidence type="ECO:0000313" key="4">
    <source>
        <dbReference type="EMBL" id="ORY73405.1"/>
    </source>
</evidence>
<dbReference type="SMART" id="SM00799">
    <property type="entry name" value="DENN"/>
    <property type="match status" value="1"/>
</dbReference>
<feature type="region of interest" description="Disordered" evidence="2">
    <location>
        <begin position="1"/>
        <end position="35"/>
    </location>
</feature>
<organism evidence="4 5">
    <name type="scientific">Leucosporidium creatinivorum</name>
    <dbReference type="NCBI Taxonomy" id="106004"/>
    <lineage>
        <taxon>Eukaryota</taxon>
        <taxon>Fungi</taxon>
        <taxon>Dikarya</taxon>
        <taxon>Basidiomycota</taxon>
        <taxon>Pucciniomycotina</taxon>
        <taxon>Microbotryomycetes</taxon>
        <taxon>Leucosporidiales</taxon>
        <taxon>Leucosporidium</taxon>
    </lineage>
</organism>
<comment type="caution">
    <text evidence="4">The sequence shown here is derived from an EMBL/GenBank/DDBJ whole genome shotgun (WGS) entry which is preliminary data.</text>
</comment>
<sequence length="1470" mass="159058">MGLGGAGAGEGAKNREEEERERDSVAHPPTGSLKAFEVLGGPRITRENRKGVERLTGIRNSQVGLALTTDDLPTRRIVPDNARLSLFSLTSNSTDRSTLYSSIGSEPGGAPRERMISGLSARMEGGSVLEVPEEEEERYDPREEDGEAASIYREAPSLHGSAAGKKGKSKEDKPPVPPRTTTAHHSASNSASTGTSAKTARPSSSPNSHPLPPSPHKPPLPTSHPSLATKPSTHSLAAPIPPSLAPTPPRGSLSNPNPTPLASAYIVAGLPKDPSTWSFADLDRDRGKDGGGGGAGGRPDHAMNAVPRFWRAEVLGCTISGDQEGVGVEDEGRKGKGRKREKKRSKEKEKLGEEKDIEGPFVRLGREEVQRIQGKAVKLAFNRELEILASTTQPASTISQFQFSIPISPTSTSTSSGGSKKPFSSSTAVAWDLSLGQSSLPTSSTAAAAEAQQQQTLTKTYYASTLLVYSHADGPRSTAIRSALSDPKSSAAARLQAAKAAKAGRKLGEKLERQLRSPLGAVVGDGVGWNIEGGGGVSETEGETEGFVTESEWGDASSVAGQASAALAHLTPSTPFWLPYALILVSEAPVYNLLTDILRISWARYHQDIASHSLQMQRVLHFPAPRVGEKIKLPVSVSTARDTYFVATMPGKMDWSVGAEEVNFAMWPVFKALHADNLLTIAEIALSPLGRVLFVSRHSIMLGLAVSTFQHILELRGWRGITHSTVHARDLKLFVEDPGPWLIGIPILSRSIALSSLPPEVAIVDLDTNSVTCSRVFPGARSTGSAREKARKKLEAAIGSVGSFWGVPSEITEAFPSGRFRPFSEVEVAGVPKEAERLRPADSWDWDQSRLIKTFDSILASQPRKGLARFLPTKKARRISELDPSAKHVQHLVRKHADTFVDRRDLLESKINRLNTKLASLVAESNEWQKSFDVFKEFSDKLTKESAQLKTRLEKERREARRLTGQVSFEKERQARLEASLNATEKAREQALLELSNVQHVRHKMEEQRAMLMGEMQAILAGDDGSPLYESVYLRIEALSQRSDTSSRPEEEAALAPLEEEEEEEMLHTQSTAPHATEEERLELMRQAAQETLRSIQSRLSIVLQNAGQLEITLEIPRNESSASSRRPESRSQSISAEEGLVSVDARRSHRQNLSPVPAPTLPLPDTPPSSVASPSQAEMDDSFTTAADSSFVTRPHHPRRFQPKPFQLTPPVSPELSTTSPPPFVTTERGGGRRPHGHRVNDSVASSTFTAEESVSTPTTATPEHQYGMVRSKSAASSDFHLTHQPSSNSFGQHDVGRFATPSRASDYDWDDSQSFASASEGLGASRPGSSAASFHSEADYEAQGEGGEQTERVGGGGRASSSLSSYREDPRFHQQQDDDSTFHSRPSFSHHRNASTTSAVDSPPIELFTRAMSPNGGRRRNGSVDLRSGRLPPERFAPWRAGGAPASSSTTSGGRPNSAGTVKTVRRT</sequence>
<feature type="compositionally biased region" description="Pro residues" evidence="2">
    <location>
        <begin position="239"/>
        <end position="249"/>
    </location>
</feature>
<feature type="compositionally biased region" description="Low complexity" evidence="2">
    <location>
        <begin position="1442"/>
        <end position="1458"/>
    </location>
</feature>
<feature type="compositionally biased region" description="Basic and acidic residues" evidence="2">
    <location>
        <begin position="1368"/>
        <end position="1384"/>
    </location>
</feature>
<feature type="coiled-coil region" evidence="1">
    <location>
        <begin position="904"/>
        <end position="994"/>
    </location>
</feature>
<feature type="compositionally biased region" description="Gly residues" evidence="2">
    <location>
        <begin position="1"/>
        <end position="10"/>
    </location>
</feature>
<evidence type="ECO:0000313" key="5">
    <source>
        <dbReference type="Proteomes" id="UP000193467"/>
    </source>
</evidence>
<feature type="compositionally biased region" description="Acidic residues" evidence="2">
    <location>
        <begin position="131"/>
        <end position="147"/>
    </location>
</feature>
<gene>
    <name evidence="4" type="ORF">BCR35DRAFT_354095</name>
</gene>
<name>A0A1Y2ERE2_9BASI</name>
<accession>A0A1Y2ERE2</accession>
<feature type="region of interest" description="Disordered" evidence="2">
    <location>
        <begin position="1118"/>
        <end position="1470"/>
    </location>
</feature>
<feature type="compositionally biased region" description="Pro residues" evidence="2">
    <location>
        <begin position="1157"/>
        <end position="1168"/>
    </location>
</feature>
<dbReference type="Proteomes" id="UP000193467">
    <property type="component" value="Unassembled WGS sequence"/>
</dbReference>
<evidence type="ECO:0000256" key="2">
    <source>
        <dbReference type="SAM" id="MobiDB-lite"/>
    </source>
</evidence>
<feature type="compositionally biased region" description="Basic and acidic residues" evidence="2">
    <location>
        <begin position="12"/>
        <end position="25"/>
    </location>
</feature>
<dbReference type="Pfam" id="PF02141">
    <property type="entry name" value="DENN"/>
    <property type="match status" value="1"/>
</dbReference>
<feature type="region of interest" description="Disordered" evidence="2">
    <location>
        <begin position="322"/>
        <end position="353"/>
    </location>
</feature>
<keyword evidence="5" id="KW-1185">Reference proteome</keyword>
<dbReference type="EMBL" id="MCGR01000046">
    <property type="protein sequence ID" value="ORY73405.1"/>
    <property type="molecule type" value="Genomic_DNA"/>
</dbReference>
<evidence type="ECO:0000256" key="1">
    <source>
        <dbReference type="SAM" id="Coils"/>
    </source>
</evidence>
<dbReference type="OrthoDB" id="2535917at2759"/>
<dbReference type="Gene3D" id="3.40.50.11500">
    <property type="match status" value="1"/>
</dbReference>